<feature type="compositionally biased region" description="Basic and acidic residues" evidence="1">
    <location>
        <begin position="215"/>
        <end position="228"/>
    </location>
</feature>
<evidence type="ECO:0000256" key="1">
    <source>
        <dbReference type="SAM" id="MobiDB-lite"/>
    </source>
</evidence>
<evidence type="ECO:0000313" key="3">
    <source>
        <dbReference type="RefSeq" id="XP_033464097.1"/>
    </source>
</evidence>
<proteinExistence type="predicted"/>
<feature type="compositionally biased region" description="Polar residues" evidence="1">
    <location>
        <begin position="233"/>
        <end position="247"/>
    </location>
</feature>
<protein>
    <submittedName>
        <fullName evidence="3">Uncharacterized protein</fullName>
    </submittedName>
</protein>
<feature type="region of interest" description="Disordered" evidence="1">
    <location>
        <begin position="162"/>
        <end position="311"/>
    </location>
</feature>
<keyword evidence="2" id="KW-1185">Reference proteome</keyword>
<evidence type="ECO:0000313" key="2">
    <source>
        <dbReference type="Proteomes" id="UP000504637"/>
    </source>
</evidence>
<reference evidence="3" key="1">
    <citation type="submission" date="2020-01" db="EMBL/GenBank/DDBJ databases">
        <authorList>
            <consortium name="DOE Joint Genome Institute"/>
            <person name="Haridas S."/>
            <person name="Albert R."/>
            <person name="Binder M."/>
            <person name="Bloem J."/>
            <person name="Labutti K."/>
            <person name="Salamov A."/>
            <person name="Andreopoulos B."/>
            <person name="Baker S.E."/>
            <person name="Barry K."/>
            <person name="Bills G."/>
            <person name="Bluhm B.H."/>
            <person name="Cannon C."/>
            <person name="Castanera R."/>
            <person name="Culley D.E."/>
            <person name="Daum C."/>
            <person name="Ezra D."/>
            <person name="Gonzalez J.B."/>
            <person name="Henrissat B."/>
            <person name="Kuo A."/>
            <person name="Liang C."/>
            <person name="Lipzen A."/>
            <person name="Lutzoni F."/>
            <person name="Magnuson J."/>
            <person name="Mondo S."/>
            <person name="Nolan M."/>
            <person name="Ohm R."/>
            <person name="Pangilinan J."/>
            <person name="Park H.-J."/>
            <person name="Ramirez L."/>
            <person name="Alfaro M."/>
            <person name="Sun H."/>
            <person name="Tritt A."/>
            <person name="Yoshinaga Y."/>
            <person name="Zwiers L.-H."/>
            <person name="Turgeon B.G."/>
            <person name="Goodwin S.B."/>
            <person name="Spatafora J.W."/>
            <person name="Crous P.W."/>
            <person name="Grigoriev I.V."/>
        </authorList>
    </citation>
    <scope>NUCLEOTIDE SEQUENCE</scope>
    <source>
        <strain evidence="3">CBS 342.82</strain>
    </source>
</reference>
<accession>A0A6J3MGH5</accession>
<dbReference type="AlphaFoldDB" id="A0A6J3MGH5"/>
<feature type="compositionally biased region" description="Low complexity" evidence="1">
    <location>
        <begin position="389"/>
        <end position="399"/>
    </location>
</feature>
<reference evidence="3" key="2">
    <citation type="submission" date="2020-04" db="EMBL/GenBank/DDBJ databases">
        <authorList>
            <consortium name="NCBI Genome Project"/>
        </authorList>
    </citation>
    <scope>NUCLEOTIDE SEQUENCE</scope>
    <source>
        <strain evidence="3">CBS 342.82</strain>
    </source>
</reference>
<dbReference type="Proteomes" id="UP000504637">
    <property type="component" value="Unplaced"/>
</dbReference>
<gene>
    <name evidence="3" type="ORF">K489DRAFT_366264</name>
</gene>
<feature type="region of interest" description="Disordered" evidence="1">
    <location>
        <begin position="323"/>
        <end position="472"/>
    </location>
</feature>
<dbReference type="RefSeq" id="XP_033464097.1">
    <property type="nucleotide sequence ID" value="XM_033602752.1"/>
</dbReference>
<organism evidence="3">
    <name type="scientific">Dissoconium aciculare CBS 342.82</name>
    <dbReference type="NCBI Taxonomy" id="1314786"/>
    <lineage>
        <taxon>Eukaryota</taxon>
        <taxon>Fungi</taxon>
        <taxon>Dikarya</taxon>
        <taxon>Ascomycota</taxon>
        <taxon>Pezizomycotina</taxon>
        <taxon>Dothideomycetes</taxon>
        <taxon>Dothideomycetidae</taxon>
        <taxon>Mycosphaerellales</taxon>
        <taxon>Dissoconiaceae</taxon>
        <taxon>Dissoconium</taxon>
    </lineage>
</organism>
<feature type="compositionally biased region" description="Low complexity" evidence="1">
    <location>
        <begin position="323"/>
        <end position="337"/>
    </location>
</feature>
<feature type="compositionally biased region" description="Basic and acidic residues" evidence="1">
    <location>
        <begin position="257"/>
        <end position="267"/>
    </location>
</feature>
<feature type="compositionally biased region" description="Basic and acidic residues" evidence="1">
    <location>
        <begin position="463"/>
        <end position="472"/>
    </location>
</feature>
<feature type="compositionally biased region" description="Polar residues" evidence="1">
    <location>
        <begin position="273"/>
        <end position="289"/>
    </location>
</feature>
<sequence>MRHQYPTAHTSGSDGQTRARTELGASLPQEVNTNERPRVIFDEYHAFSLSILATCAEIAADWPWDWKRCRILTEGEIRNLNRNLLGTTEESTSNSFRALLPTEQHRITALIKGCEAYEKDSSAIWCLQCIGLLPSQDKPNALEIHVILRRCVRRRSPFPNIDDSIYHSRAQGHVKSAGTRTQPLQNRQNAADRSSSNDLERELPLLRRGRYRPATFEDERNSSDDGMAKDYSATRNLERISTQGQDSQPRHVRHHRDPTSEQSDHRGRPSLHHISTTHVNRRNSSSLATSRRPLRRADSSPMRGTKHVRWGQPRYHDYEEVLLPSIPSSSPSPSPLTSRRDPSRGASLRASENEPRSSPRRIVTADDDGGFRPGFSSGPSRPRVHQRYSAPASSFPPASYEARRPMVDGPEGGYPEWSSPTRRVGGRGRPMMYHFEEGRPRRRRGEGEGELDDEDRMYTYEASGDRMYHDKH</sequence>
<name>A0A6J3MGH5_9PEZI</name>
<dbReference type="GeneID" id="54360552"/>
<reference evidence="3" key="3">
    <citation type="submission" date="2025-08" db="UniProtKB">
        <authorList>
            <consortium name="RefSeq"/>
        </authorList>
    </citation>
    <scope>IDENTIFICATION</scope>
    <source>
        <strain evidence="3">CBS 342.82</strain>
    </source>
</reference>
<feature type="compositionally biased region" description="Polar residues" evidence="1">
    <location>
        <begin position="178"/>
        <end position="197"/>
    </location>
</feature>